<dbReference type="RefSeq" id="WP_194106509.1">
    <property type="nucleotide sequence ID" value="NZ_JADFFM010000001.1"/>
</dbReference>
<keyword evidence="1" id="KW-0732">Signal</keyword>
<dbReference type="InterPro" id="IPR036278">
    <property type="entry name" value="Sialidase_sf"/>
</dbReference>
<accession>A0ABR9XJD2</accession>
<name>A0ABR9XJD2_9SPHI</name>
<dbReference type="PANTHER" id="PTHR43752">
    <property type="entry name" value="BNR/ASP-BOX REPEAT FAMILY PROTEIN"/>
    <property type="match status" value="1"/>
</dbReference>
<feature type="chain" id="PRO_5046069679" evidence="1">
    <location>
        <begin position="22"/>
        <end position="384"/>
    </location>
</feature>
<proteinExistence type="predicted"/>
<evidence type="ECO:0000313" key="3">
    <source>
        <dbReference type="Proteomes" id="UP000632774"/>
    </source>
</evidence>
<dbReference type="Pfam" id="PF02012">
    <property type="entry name" value="BNR"/>
    <property type="match status" value="1"/>
</dbReference>
<feature type="signal peptide" evidence="1">
    <location>
        <begin position="1"/>
        <end position="21"/>
    </location>
</feature>
<evidence type="ECO:0000256" key="1">
    <source>
        <dbReference type="SAM" id="SignalP"/>
    </source>
</evidence>
<dbReference type="EMBL" id="JADFFM010000001">
    <property type="protein sequence ID" value="MBE9667159.1"/>
    <property type="molecule type" value="Genomic_DNA"/>
</dbReference>
<dbReference type="InterPro" id="IPR002860">
    <property type="entry name" value="BNR_rpt"/>
</dbReference>
<sequence length="384" mass="42519">MKTIFIYLLLPLLYIANSCVAQVDTVKDRHVTIPTIDLSADTSRQVIVESGTPDVYQGHPSTVLMPDGKTIFCVWTHGHAGPCGPMKRSDDGGKTWSPLLNTPDNWTKVYNAPTIYRLPGPDGHYRLFVFAVRGPERTINESYSEDDGKTWTPMKGIGLTTIVPFSSVIPIEGGKKLLAQANIKPPGATDEKGNLIGQSISADGGFTWSPWEIVLKIPGLSPSEPGIIRSPDGKQLLCLLRENARKLGALYMVSNDEGKHWSEAKETTPGLFGDRHNPHYAKDGRLVVTFRDVGPLSPTKDHFVAWVGTYDDIIKGRAGQYRIKLLHSYNSYDCGYAGLEQLPDNTFVTTTYIKYRPGPNKNSIISVRFKLSETDKMAKKIARR</sequence>
<reference evidence="2 3" key="1">
    <citation type="submission" date="2020-10" db="EMBL/GenBank/DDBJ databases">
        <title>Mucilaginibacter mali sp. nov., isolated from rhizosphere soil of apple orchard.</title>
        <authorList>
            <person name="Lee J.-S."/>
            <person name="Kim H.S."/>
            <person name="Kim J.-S."/>
        </authorList>
    </citation>
    <scope>NUCLEOTIDE SEQUENCE [LARGE SCALE GENOMIC DNA]</scope>
    <source>
        <strain evidence="2 3">KCTC 23157</strain>
    </source>
</reference>
<dbReference type="CDD" id="cd15482">
    <property type="entry name" value="Sialidase_non-viral"/>
    <property type="match status" value="1"/>
</dbReference>
<dbReference type="Proteomes" id="UP000632774">
    <property type="component" value="Unassembled WGS sequence"/>
</dbReference>
<evidence type="ECO:0000313" key="2">
    <source>
        <dbReference type="EMBL" id="MBE9667159.1"/>
    </source>
</evidence>
<protein>
    <submittedName>
        <fullName evidence="2">Exo-alpha-sialidase</fullName>
    </submittedName>
</protein>
<keyword evidence="3" id="KW-1185">Reference proteome</keyword>
<dbReference type="Gene3D" id="2.120.10.10">
    <property type="match status" value="2"/>
</dbReference>
<organism evidence="2 3">
    <name type="scientific">Mucilaginibacter boryungensis</name>
    <dbReference type="NCBI Taxonomy" id="768480"/>
    <lineage>
        <taxon>Bacteria</taxon>
        <taxon>Pseudomonadati</taxon>
        <taxon>Bacteroidota</taxon>
        <taxon>Sphingobacteriia</taxon>
        <taxon>Sphingobacteriales</taxon>
        <taxon>Sphingobacteriaceae</taxon>
        <taxon>Mucilaginibacter</taxon>
    </lineage>
</organism>
<gene>
    <name evidence="2" type="ORF">IRJ18_12375</name>
</gene>
<dbReference type="SUPFAM" id="SSF50939">
    <property type="entry name" value="Sialidases"/>
    <property type="match status" value="1"/>
</dbReference>
<comment type="caution">
    <text evidence="2">The sequence shown here is derived from an EMBL/GenBank/DDBJ whole genome shotgun (WGS) entry which is preliminary data.</text>
</comment>
<dbReference type="PANTHER" id="PTHR43752:SF2">
    <property type="entry name" value="BNR_ASP-BOX REPEAT FAMILY PROTEIN"/>
    <property type="match status" value="1"/>
</dbReference>